<dbReference type="InterPro" id="IPR036465">
    <property type="entry name" value="vWFA_dom_sf"/>
</dbReference>
<evidence type="ECO:0000313" key="3">
    <source>
        <dbReference type="EMBL" id="KAG8182207.1"/>
    </source>
</evidence>
<accession>A0AAV6UD57</accession>
<dbReference type="InterPro" id="IPR002035">
    <property type="entry name" value="VWF_A"/>
</dbReference>
<dbReference type="PANTHER" id="PTHR24020:SF20">
    <property type="entry name" value="PH DOMAIN-CONTAINING PROTEIN"/>
    <property type="match status" value="1"/>
</dbReference>
<dbReference type="GO" id="GO:0032991">
    <property type="term" value="C:protein-containing complex"/>
    <property type="evidence" value="ECO:0007669"/>
    <property type="project" value="UniProtKB-ARBA"/>
</dbReference>
<evidence type="ECO:0000256" key="1">
    <source>
        <dbReference type="SAM" id="SignalP"/>
    </source>
</evidence>
<dbReference type="InterPro" id="IPR050525">
    <property type="entry name" value="ECM_Assembly_Org"/>
</dbReference>
<dbReference type="PANTHER" id="PTHR24020">
    <property type="entry name" value="COLLAGEN ALPHA"/>
    <property type="match status" value="1"/>
</dbReference>
<comment type="caution">
    <text evidence="3">The sequence shown here is derived from an EMBL/GenBank/DDBJ whole genome shotgun (WGS) entry which is preliminary data.</text>
</comment>
<sequence length="110" mass="11906">MASLPGSCVVLVIVIAACLANEQDDKAIVEYLAKNTFSSGIAEYVFVLDRSGSVGNTNFETQKGFVESFLTHVVVDVNASRVAVISYSETAGMFDHFFTKSYICMSFNGL</sequence>
<proteinExistence type="predicted"/>
<evidence type="ECO:0000313" key="4">
    <source>
        <dbReference type="Proteomes" id="UP000827092"/>
    </source>
</evidence>
<reference evidence="3 4" key="1">
    <citation type="journal article" date="2022" name="Nat. Ecol. Evol.">
        <title>A masculinizing supergene underlies an exaggerated male reproductive morph in a spider.</title>
        <authorList>
            <person name="Hendrickx F."/>
            <person name="De Corte Z."/>
            <person name="Sonet G."/>
            <person name="Van Belleghem S.M."/>
            <person name="Kostlbacher S."/>
            <person name="Vangestel C."/>
        </authorList>
    </citation>
    <scope>NUCLEOTIDE SEQUENCE [LARGE SCALE GENOMIC DNA]</scope>
    <source>
        <strain evidence="3">W744_W776</strain>
    </source>
</reference>
<feature type="signal peptide" evidence="1">
    <location>
        <begin position="1"/>
        <end position="20"/>
    </location>
</feature>
<dbReference type="Pfam" id="PF00092">
    <property type="entry name" value="VWA"/>
    <property type="match status" value="1"/>
</dbReference>
<feature type="chain" id="PRO_5043507361" description="VWFA domain-containing protein" evidence="1">
    <location>
        <begin position="21"/>
        <end position="110"/>
    </location>
</feature>
<dbReference type="PROSITE" id="PS50234">
    <property type="entry name" value="VWFA"/>
    <property type="match status" value="1"/>
</dbReference>
<organism evidence="3 4">
    <name type="scientific">Oedothorax gibbosus</name>
    <dbReference type="NCBI Taxonomy" id="931172"/>
    <lineage>
        <taxon>Eukaryota</taxon>
        <taxon>Metazoa</taxon>
        <taxon>Ecdysozoa</taxon>
        <taxon>Arthropoda</taxon>
        <taxon>Chelicerata</taxon>
        <taxon>Arachnida</taxon>
        <taxon>Araneae</taxon>
        <taxon>Araneomorphae</taxon>
        <taxon>Entelegynae</taxon>
        <taxon>Araneoidea</taxon>
        <taxon>Linyphiidae</taxon>
        <taxon>Erigoninae</taxon>
        <taxon>Oedothorax</taxon>
    </lineage>
</organism>
<evidence type="ECO:0000259" key="2">
    <source>
        <dbReference type="PROSITE" id="PS50234"/>
    </source>
</evidence>
<gene>
    <name evidence="3" type="ORF">JTE90_004141</name>
</gene>
<dbReference type="Gene3D" id="3.40.50.410">
    <property type="entry name" value="von Willebrand factor, type A domain"/>
    <property type="match status" value="1"/>
</dbReference>
<name>A0AAV6UD57_9ARAC</name>
<dbReference type="EMBL" id="JAFNEN010000476">
    <property type="protein sequence ID" value="KAG8182207.1"/>
    <property type="molecule type" value="Genomic_DNA"/>
</dbReference>
<protein>
    <recommendedName>
        <fullName evidence="2">VWFA domain-containing protein</fullName>
    </recommendedName>
</protein>
<keyword evidence="1" id="KW-0732">Signal</keyword>
<keyword evidence="4" id="KW-1185">Reference proteome</keyword>
<dbReference type="Proteomes" id="UP000827092">
    <property type="component" value="Unassembled WGS sequence"/>
</dbReference>
<feature type="domain" description="VWFA" evidence="2">
    <location>
        <begin position="43"/>
        <end position="91"/>
    </location>
</feature>
<dbReference type="SUPFAM" id="SSF53300">
    <property type="entry name" value="vWA-like"/>
    <property type="match status" value="1"/>
</dbReference>
<dbReference type="AlphaFoldDB" id="A0AAV6UD57"/>